<name>A0ACB8QSS7_9AGAM</name>
<organism evidence="1 2">
    <name type="scientific">Vararia minispora EC-137</name>
    <dbReference type="NCBI Taxonomy" id="1314806"/>
    <lineage>
        <taxon>Eukaryota</taxon>
        <taxon>Fungi</taxon>
        <taxon>Dikarya</taxon>
        <taxon>Basidiomycota</taxon>
        <taxon>Agaricomycotina</taxon>
        <taxon>Agaricomycetes</taxon>
        <taxon>Russulales</taxon>
        <taxon>Lachnocladiaceae</taxon>
        <taxon>Vararia</taxon>
    </lineage>
</organism>
<feature type="non-terminal residue" evidence="1">
    <location>
        <position position="199"/>
    </location>
</feature>
<dbReference type="Proteomes" id="UP000814128">
    <property type="component" value="Unassembled WGS sequence"/>
</dbReference>
<proteinExistence type="predicted"/>
<reference evidence="1" key="1">
    <citation type="submission" date="2021-02" db="EMBL/GenBank/DDBJ databases">
        <authorList>
            <consortium name="DOE Joint Genome Institute"/>
            <person name="Ahrendt S."/>
            <person name="Looney B.P."/>
            <person name="Miyauchi S."/>
            <person name="Morin E."/>
            <person name="Drula E."/>
            <person name="Courty P.E."/>
            <person name="Chicoki N."/>
            <person name="Fauchery L."/>
            <person name="Kohler A."/>
            <person name="Kuo A."/>
            <person name="Labutti K."/>
            <person name="Pangilinan J."/>
            <person name="Lipzen A."/>
            <person name="Riley R."/>
            <person name="Andreopoulos W."/>
            <person name="He G."/>
            <person name="Johnson J."/>
            <person name="Barry K.W."/>
            <person name="Grigoriev I.V."/>
            <person name="Nagy L."/>
            <person name="Hibbett D."/>
            <person name="Henrissat B."/>
            <person name="Matheny P.B."/>
            <person name="Labbe J."/>
            <person name="Martin F."/>
        </authorList>
    </citation>
    <scope>NUCLEOTIDE SEQUENCE</scope>
    <source>
        <strain evidence="1">EC-137</strain>
    </source>
</reference>
<sequence length="199" mass="22621">GLFAATVASFNIDFYKTLQPNTGDTTVALLLLLTQQVTAFSNNSTQPVSTPEPEILHHLVTFKPSSSSILINALWFLSLFLSLLCALFATLFRQWARRYAHSTQRRGPPHIRGRLQVYLSKGMQDFRVERVVEWMVTLLHLAVLFFLTGLVIFLFETNLIVAYTVLFLAVLALIAYITLSILPIFYNDCPYRTPFTPIF</sequence>
<evidence type="ECO:0000313" key="1">
    <source>
        <dbReference type="EMBL" id="KAI0034888.1"/>
    </source>
</evidence>
<evidence type="ECO:0000313" key="2">
    <source>
        <dbReference type="Proteomes" id="UP000814128"/>
    </source>
</evidence>
<keyword evidence="2" id="KW-1185">Reference proteome</keyword>
<accession>A0ACB8QSS7</accession>
<comment type="caution">
    <text evidence="1">The sequence shown here is derived from an EMBL/GenBank/DDBJ whole genome shotgun (WGS) entry which is preliminary data.</text>
</comment>
<reference evidence="1" key="2">
    <citation type="journal article" date="2022" name="New Phytol.">
        <title>Evolutionary transition to the ectomycorrhizal habit in the genomes of a hyperdiverse lineage of mushroom-forming fungi.</title>
        <authorList>
            <person name="Looney B."/>
            <person name="Miyauchi S."/>
            <person name="Morin E."/>
            <person name="Drula E."/>
            <person name="Courty P.E."/>
            <person name="Kohler A."/>
            <person name="Kuo A."/>
            <person name="LaButti K."/>
            <person name="Pangilinan J."/>
            <person name="Lipzen A."/>
            <person name="Riley R."/>
            <person name="Andreopoulos W."/>
            <person name="He G."/>
            <person name="Johnson J."/>
            <person name="Nolan M."/>
            <person name="Tritt A."/>
            <person name="Barry K.W."/>
            <person name="Grigoriev I.V."/>
            <person name="Nagy L.G."/>
            <person name="Hibbett D."/>
            <person name="Henrissat B."/>
            <person name="Matheny P.B."/>
            <person name="Labbe J."/>
            <person name="Martin F.M."/>
        </authorList>
    </citation>
    <scope>NUCLEOTIDE SEQUENCE</scope>
    <source>
        <strain evidence="1">EC-137</strain>
    </source>
</reference>
<feature type="non-terminal residue" evidence="1">
    <location>
        <position position="1"/>
    </location>
</feature>
<dbReference type="EMBL" id="MU273493">
    <property type="protein sequence ID" value="KAI0034888.1"/>
    <property type="molecule type" value="Genomic_DNA"/>
</dbReference>
<gene>
    <name evidence="1" type="ORF">K488DRAFT_33351</name>
</gene>
<protein>
    <submittedName>
        <fullName evidence="1">Uncharacterized protein</fullName>
    </submittedName>
</protein>